<keyword evidence="6" id="KW-1185">Reference proteome</keyword>
<name>A0A8S1RT78_9CILI</name>
<dbReference type="PANTHER" id="PTHR39767">
    <property type="entry name" value="CALCIUM/CALMODULIN-BINDING MEMBRANE PROTEIN PCM4-RELATED"/>
    <property type="match status" value="1"/>
</dbReference>
<evidence type="ECO:0000313" key="5">
    <source>
        <dbReference type="EMBL" id="CAD8130255.1"/>
    </source>
</evidence>
<dbReference type="EMBL" id="CAJJDN010000272">
    <property type="protein sequence ID" value="CAD8130255.1"/>
    <property type="molecule type" value="Genomic_DNA"/>
</dbReference>
<reference evidence="5" key="1">
    <citation type="submission" date="2021-01" db="EMBL/GenBank/DDBJ databases">
        <authorList>
            <consortium name="Genoscope - CEA"/>
            <person name="William W."/>
        </authorList>
    </citation>
    <scope>NUCLEOTIDE SEQUENCE</scope>
</reference>
<dbReference type="Pfam" id="PF13948">
    <property type="entry name" value="DUF4215"/>
    <property type="match status" value="2"/>
</dbReference>
<keyword evidence="4" id="KW-0472">Membrane</keyword>
<keyword evidence="4" id="KW-1133">Transmembrane helix</keyword>
<accession>A0A8S1RT78</accession>
<dbReference type="OrthoDB" id="409374at2759"/>
<feature type="transmembrane region" description="Helical" evidence="4">
    <location>
        <begin position="362"/>
        <end position="380"/>
    </location>
</feature>
<dbReference type="InterPro" id="IPR011936">
    <property type="entry name" value="Myxo_disulph_rpt"/>
</dbReference>
<evidence type="ECO:0000256" key="2">
    <source>
        <dbReference type="ARBA" id="ARBA00022737"/>
    </source>
</evidence>
<keyword evidence="3" id="KW-1015">Disulfide bond</keyword>
<comment type="caution">
    <text evidence="5">The sequence shown here is derived from an EMBL/GenBank/DDBJ whole genome shotgun (WGS) entry which is preliminary data.</text>
</comment>
<sequence>MGNAYLRCKTKCGDGILSGFEECYIKQEQDNGDISFNKCFNCEYQCVQNCFYCDKGICKQCQSGYILNDFNECINECGNQSIQEFELCDDGNFIGLDGCVQNQYDCQSQCQVCVNGYCLLCEEGFQIDYKSFQIQKQQNLKNLMMVMIYLLMDDMIINIHVQKIVIFVYKMFIKVVHKDKFINFLNVFLIVQIYRQNTIWIIVILMNVKECERECIRCIKGNCYQCLNGWYWNQVEVICGSKCGDHIIVELEECDNYQQRDDLYCNNKFQFECPQNCDSCEFGYCQQCQNDYYLIQNYVKIIVVVIKLWKQQNNVMIIIQMNLMVVFNVVYVVINNVLYVLMVDVRDAQMGMQNKMKIVHQFVEMDMQALMKIVMMRIVINSNMKNVYIICVTFCGDGVIVGNEKCDSGNIFEENGCYGCQYSCQQYCKTCQYGQMYLMTIIHIILK</sequence>
<dbReference type="PANTHER" id="PTHR39767:SF2">
    <property type="entry name" value="CHROMOSOME UNDETERMINED SCAFFOLD_1, WHOLE GENOME SHOTGUN SEQUENCE"/>
    <property type="match status" value="1"/>
</dbReference>
<proteinExistence type="predicted"/>
<evidence type="ECO:0000256" key="4">
    <source>
        <dbReference type="SAM" id="Phobius"/>
    </source>
</evidence>
<dbReference type="Proteomes" id="UP000692954">
    <property type="component" value="Unassembled WGS sequence"/>
</dbReference>
<keyword evidence="1" id="KW-0732">Signal</keyword>
<evidence type="ECO:0000256" key="1">
    <source>
        <dbReference type="ARBA" id="ARBA00022729"/>
    </source>
</evidence>
<evidence type="ECO:0000256" key="3">
    <source>
        <dbReference type="ARBA" id="ARBA00023157"/>
    </source>
</evidence>
<organism evidence="5 6">
    <name type="scientific">Paramecium sonneborni</name>
    <dbReference type="NCBI Taxonomy" id="65129"/>
    <lineage>
        <taxon>Eukaryota</taxon>
        <taxon>Sar</taxon>
        <taxon>Alveolata</taxon>
        <taxon>Ciliophora</taxon>
        <taxon>Intramacronucleata</taxon>
        <taxon>Oligohymenophorea</taxon>
        <taxon>Peniculida</taxon>
        <taxon>Parameciidae</taxon>
        <taxon>Paramecium</taxon>
    </lineage>
</organism>
<keyword evidence="4" id="KW-0812">Transmembrane</keyword>
<keyword evidence="2" id="KW-0677">Repeat</keyword>
<feature type="transmembrane region" description="Helical" evidence="4">
    <location>
        <begin position="321"/>
        <end position="342"/>
    </location>
</feature>
<gene>
    <name evidence="5" type="ORF">PSON_ATCC_30995.1.T2720002</name>
</gene>
<protein>
    <submittedName>
        <fullName evidence="5">Uncharacterized protein</fullName>
    </submittedName>
</protein>
<evidence type="ECO:0000313" key="6">
    <source>
        <dbReference type="Proteomes" id="UP000692954"/>
    </source>
</evidence>
<dbReference type="AlphaFoldDB" id="A0A8S1RT78"/>